<keyword evidence="7 8" id="KW-0998">Cell outer membrane</keyword>
<dbReference type="EMBL" id="JBELQA010000003">
    <property type="protein sequence ID" value="MFL9830646.1"/>
    <property type="molecule type" value="Genomic_DNA"/>
</dbReference>
<evidence type="ECO:0000259" key="9">
    <source>
        <dbReference type="Pfam" id="PF07715"/>
    </source>
</evidence>
<keyword evidence="10" id="KW-0675">Receptor</keyword>
<keyword evidence="2 8" id="KW-0813">Transport</keyword>
<accession>A0ABW8XS03</accession>
<dbReference type="InterPro" id="IPR008969">
    <property type="entry name" value="CarboxyPept-like_regulatory"/>
</dbReference>
<evidence type="ECO:0000256" key="8">
    <source>
        <dbReference type="PROSITE-ProRule" id="PRU01360"/>
    </source>
</evidence>
<dbReference type="Gene3D" id="2.170.130.10">
    <property type="entry name" value="TonB-dependent receptor, plug domain"/>
    <property type="match status" value="1"/>
</dbReference>
<feature type="domain" description="TonB-dependent receptor plug" evidence="9">
    <location>
        <begin position="121"/>
        <end position="223"/>
    </location>
</feature>
<evidence type="ECO:0000256" key="2">
    <source>
        <dbReference type="ARBA" id="ARBA00022448"/>
    </source>
</evidence>
<evidence type="ECO:0000256" key="4">
    <source>
        <dbReference type="ARBA" id="ARBA00022692"/>
    </source>
</evidence>
<evidence type="ECO:0000256" key="1">
    <source>
        <dbReference type="ARBA" id="ARBA00004571"/>
    </source>
</evidence>
<protein>
    <submittedName>
        <fullName evidence="10">TonB-dependent receptor</fullName>
    </submittedName>
</protein>
<evidence type="ECO:0000256" key="6">
    <source>
        <dbReference type="ARBA" id="ARBA00023136"/>
    </source>
</evidence>
<keyword evidence="11" id="KW-1185">Reference proteome</keyword>
<dbReference type="InterPro" id="IPR039426">
    <property type="entry name" value="TonB-dep_rcpt-like"/>
</dbReference>
<dbReference type="Gene3D" id="2.60.40.1120">
    <property type="entry name" value="Carboxypeptidase-like, regulatory domain"/>
    <property type="match status" value="1"/>
</dbReference>
<keyword evidence="3 8" id="KW-1134">Transmembrane beta strand</keyword>
<dbReference type="PANTHER" id="PTHR30069">
    <property type="entry name" value="TONB-DEPENDENT OUTER MEMBRANE RECEPTOR"/>
    <property type="match status" value="1"/>
</dbReference>
<dbReference type="InterPro" id="IPR012910">
    <property type="entry name" value="Plug_dom"/>
</dbReference>
<evidence type="ECO:0000313" key="10">
    <source>
        <dbReference type="EMBL" id="MFL9830646.1"/>
    </source>
</evidence>
<gene>
    <name evidence="10" type="ORF">ABS764_07255</name>
</gene>
<evidence type="ECO:0000256" key="3">
    <source>
        <dbReference type="ARBA" id="ARBA00022452"/>
    </source>
</evidence>
<proteinExistence type="inferred from homology"/>
<keyword evidence="4 8" id="KW-0812">Transmembrane</keyword>
<dbReference type="Pfam" id="PF13715">
    <property type="entry name" value="CarbopepD_reg_2"/>
    <property type="match status" value="1"/>
</dbReference>
<dbReference type="InterPro" id="IPR037066">
    <property type="entry name" value="Plug_dom_sf"/>
</dbReference>
<dbReference type="SUPFAM" id="SSF49464">
    <property type="entry name" value="Carboxypeptidase regulatory domain-like"/>
    <property type="match status" value="1"/>
</dbReference>
<sequence>MINKYIATVFICIVFITNTSAQKIKGRVTDNKQQSIFGITILLKGTNTVTSTDSEGFYSLSNIAPGTYNIVFSGIGYTTKTQSVNLAHGKELTLNVDLEESVAIMDEVVVKGRTQEEKIEEKGFNVDVIQTQKLKSQSLDLNKVLDRSPGIRVRKTGGMGSEYEYSVDGMSGNAIRFFIDGIPMDYFGSSYSINNLPIALIDRVDIYKGVVPVELGSDALGGAINLVTNKNVSNFASASYSFGSFNTHQAALHGQWRAKSGFTTRLSTFYTYSDNNYKVWGDGVFYGEENTARTIYFTKDNPAERFNDDFRTATAKMDIGFVQKKWADQFFITMLVSDQKKGVQTGRTMGHVYGELRNNERVLMPSIVYQKKDLIKEGLDVNVFAGYSDIKATTIDTTTNRYDWRGKIIGYNPSGGEIGRGGSKSLYTLKDKSVVSRANISYELPLNFKLGFNFLYSSTERTGDDPFAEDYEIPFLMPQKIASHFAGISLETVKFDDKLHANVFLKRFGFDSSINELVYTTEDETIVHKNNVANWGGGFAASYVISSKFLIKSSVEQATRLPNATEALGNGVTITSNPFIRPEQSFNVNIGTVLGKYKIGSHQGVKVALNAFYRNVTDILQLNVQGGQEIGAFENIRKIAGVGAEMDIVYDLNQKFKMNLNGTYLNYKNNQKTDENGRDNILYGDRLRNTPYIMANAGIEYNVPNFIQRNSALFAYVQSGYVHEFFLGWPSLGSAANKNVVPSQLTFDAGVGYTFPSRNLVLALDVSNIFNEQVYDNFLLQKPGRAIFLKINYQITQ</sequence>
<evidence type="ECO:0000256" key="7">
    <source>
        <dbReference type="ARBA" id="ARBA00023237"/>
    </source>
</evidence>
<dbReference type="Pfam" id="PF07715">
    <property type="entry name" value="Plug"/>
    <property type="match status" value="1"/>
</dbReference>
<dbReference type="Proteomes" id="UP001629260">
    <property type="component" value="Unassembled WGS sequence"/>
</dbReference>
<dbReference type="PROSITE" id="PS52016">
    <property type="entry name" value="TONB_DEPENDENT_REC_3"/>
    <property type="match status" value="1"/>
</dbReference>
<dbReference type="RefSeq" id="WP_408081126.1">
    <property type="nucleotide sequence ID" value="NZ_JBELQA010000003.1"/>
</dbReference>
<comment type="similarity">
    <text evidence="8">Belongs to the TonB-dependent receptor family.</text>
</comment>
<reference evidence="10 11" key="1">
    <citation type="submission" date="2024-06" db="EMBL/GenBank/DDBJ databases">
        <authorList>
            <person name="Kaempfer P."/>
            <person name="Viver T."/>
        </authorList>
    </citation>
    <scope>NUCLEOTIDE SEQUENCE [LARGE SCALE GENOMIC DNA]</scope>
    <source>
        <strain evidence="10 11">ST-87</strain>
    </source>
</reference>
<keyword evidence="6 8" id="KW-0472">Membrane</keyword>
<dbReference type="Gene3D" id="2.40.170.20">
    <property type="entry name" value="TonB-dependent receptor, beta-barrel domain"/>
    <property type="match status" value="1"/>
</dbReference>
<evidence type="ECO:0000256" key="5">
    <source>
        <dbReference type="ARBA" id="ARBA00022729"/>
    </source>
</evidence>
<dbReference type="SUPFAM" id="SSF56935">
    <property type="entry name" value="Porins"/>
    <property type="match status" value="1"/>
</dbReference>
<dbReference type="InterPro" id="IPR036942">
    <property type="entry name" value="Beta-barrel_TonB_sf"/>
</dbReference>
<name>A0ABW8XS03_9FLAO</name>
<comment type="subcellular location">
    <subcellularLocation>
        <location evidence="1 8">Cell outer membrane</location>
        <topology evidence="1 8">Multi-pass membrane protein</topology>
    </subcellularLocation>
</comment>
<keyword evidence="5" id="KW-0732">Signal</keyword>
<evidence type="ECO:0000313" key="11">
    <source>
        <dbReference type="Proteomes" id="UP001629260"/>
    </source>
</evidence>
<dbReference type="PANTHER" id="PTHR30069:SF29">
    <property type="entry name" value="HEMOGLOBIN AND HEMOGLOBIN-HAPTOGLOBIN-BINDING PROTEIN 1-RELATED"/>
    <property type="match status" value="1"/>
</dbReference>
<organism evidence="10 11">
    <name type="scientific">Flavobacterium plantiphilum</name>
    <dbReference type="NCBI Taxonomy" id="3163297"/>
    <lineage>
        <taxon>Bacteria</taxon>
        <taxon>Pseudomonadati</taxon>
        <taxon>Bacteroidota</taxon>
        <taxon>Flavobacteriia</taxon>
        <taxon>Flavobacteriales</taxon>
        <taxon>Flavobacteriaceae</taxon>
        <taxon>Flavobacterium</taxon>
    </lineage>
</organism>
<comment type="caution">
    <text evidence="10">The sequence shown here is derived from an EMBL/GenBank/DDBJ whole genome shotgun (WGS) entry which is preliminary data.</text>
</comment>